<proteinExistence type="predicted"/>
<name>A0A3B0W058_9ZZZZ</name>
<dbReference type="EMBL" id="UOFC01000267">
    <property type="protein sequence ID" value="VAW49225.1"/>
    <property type="molecule type" value="Genomic_DNA"/>
</dbReference>
<sequence length="152" mass="17479">MSINNSNTPRHLESLEWQKRTHNILALKKDYMILTGDKACKDKDFAKWLGFTNKGTYRNIIDGYRKVTEDTMIFIEQKCGLHPGQLDRPINAPKDHKKLILHCTQLVFNALKTKNKSVEDIAEIIEDVFLIALNEDGISDASVSRIVDFYLK</sequence>
<gene>
    <name evidence="1" type="ORF">MNBD_GAMMA03-1468</name>
</gene>
<evidence type="ECO:0000313" key="1">
    <source>
        <dbReference type="EMBL" id="VAW49225.1"/>
    </source>
</evidence>
<reference evidence="1" key="1">
    <citation type="submission" date="2018-06" db="EMBL/GenBank/DDBJ databases">
        <authorList>
            <person name="Zhirakovskaya E."/>
        </authorList>
    </citation>
    <scope>NUCLEOTIDE SEQUENCE</scope>
</reference>
<dbReference type="AlphaFoldDB" id="A0A3B0W058"/>
<organism evidence="1">
    <name type="scientific">hydrothermal vent metagenome</name>
    <dbReference type="NCBI Taxonomy" id="652676"/>
    <lineage>
        <taxon>unclassified sequences</taxon>
        <taxon>metagenomes</taxon>
        <taxon>ecological metagenomes</taxon>
    </lineage>
</organism>
<protein>
    <submittedName>
        <fullName evidence="1">Uncharacterized protein</fullName>
    </submittedName>
</protein>
<accession>A0A3B0W058</accession>